<accession>Q53EJ8</accession>
<dbReference type="AlphaFoldDB" id="Q53EJ8"/>
<protein>
    <submittedName>
        <fullName evidence="2">Putative endonuclease</fullName>
    </submittedName>
</protein>
<reference evidence="2" key="1">
    <citation type="journal article" date="2003" name="Curr. Microbiol.">
        <title>Phylogenetic evidence for two new insect-associated Chlamydia of the family Simkaniaceae.</title>
        <authorList>
            <person name="Thao M.L."/>
            <person name="Baumann L."/>
            <person name="Hess J.M."/>
            <person name="Falk B.W."/>
            <person name="Ng J.C."/>
            <person name="Gullan P.J."/>
            <person name="Baumann P."/>
        </authorList>
    </citation>
    <scope>NUCLEOTIDE SEQUENCE</scope>
    <source>
        <strain evidence="2">Falk</strain>
    </source>
</reference>
<dbReference type="Gene3D" id="3.10.28.10">
    <property type="entry name" value="Homing endonucleases"/>
    <property type="match status" value="1"/>
</dbReference>
<dbReference type="GO" id="GO:0004519">
    <property type="term" value="F:endonuclease activity"/>
    <property type="evidence" value="ECO:0007669"/>
    <property type="project" value="UniProtKB-KW"/>
</dbReference>
<dbReference type="Pfam" id="PF00961">
    <property type="entry name" value="LAGLIDADG_1"/>
    <property type="match status" value="1"/>
</dbReference>
<dbReference type="EMBL" id="AY140910">
    <property type="protein sequence ID" value="AAX98676.1"/>
    <property type="molecule type" value="Genomic_DNA"/>
</dbReference>
<dbReference type="SUPFAM" id="SSF55608">
    <property type="entry name" value="Homing endonucleases"/>
    <property type="match status" value="1"/>
</dbReference>
<keyword evidence="2" id="KW-0378">Hydrolase</keyword>
<dbReference type="InterPro" id="IPR051289">
    <property type="entry name" value="LAGLIDADG_Endonuclease"/>
</dbReference>
<evidence type="ECO:0000313" key="2">
    <source>
        <dbReference type="EMBL" id="AAX98676.1"/>
    </source>
</evidence>
<name>Q53EJ8_9BACT</name>
<dbReference type="InterPro" id="IPR027434">
    <property type="entry name" value="Homing_endonucl"/>
</dbReference>
<keyword evidence="2" id="KW-0255">Endonuclease</keyword>
<dbReference type="InterPro" id="IPR004860">
    <property type="entry name" value="LAGLIDADG_dom"/>
</dbReference>
<proteinExistence type="predicted"/>
<organism evidence="2">
    <name type="scientific">Candidatus Fritschea bemisiae</name>
    <dbReference type="NCBI Taxonomy" id="206681"/>
    <lineage>
        <taxon>Bacteria</taxon>
        <taxon>Pseudomonadati</taxon>
        <taxon>Chlamydiota</taxon>
        <taxon>Chlamydiia</taxon>
        <taxon>Parachlamydiales</taxon>
        <taxon>Simkaniaceae</taxon>
        <taxon>Candidatus Fritschea</taxon>
    </lineage>
</organism>
<feature type="domain" description="Homing endonuclease LAGLIDADG" evidence="1">
    <location>
        <begin position="8"/>
        <end position="107"/>
    </location>
</feature>
<keyword evidence="2" id="KW-0540">Nuclease</keyword>
<evidence type="ECO:0000259" key="1">
    <source>
        <dbReference type="Pfam" id="PF00961"/>
    </source>
</evidence>
<reference evidence="2" key="2">
    <citation type="journal article" date="2005" name="Int. J. Syst. Evol. Microbiol.">
        <title>Novel chlamydiae in whiteflies and scale insects: endosymbionts 'Candidatus Fritschea bemisiae' strain Falk and 'Candidatus Fritschea eriococci' strain Elm.</title>
        <authorList>
            <person name="Everett K.D."/>
            <person name="Thao M."/>
            <person name="Horn M."/>
            <person name="Dyszynski G.E."/>
            <person name="Baumann P."/>
        </authorList>
    </citation>
    <scope>NUCLEOTIDE SEQUENCE</scope>
    <source>
        <strain evidence="2">Falk</strain>
    </source>
</reference>
<dbReference type="PANTHER" id="PTHR36181">
    <property type="entry name" value="INTRON-ENCODED ENDONUCLEASE AI3-RELATED"/>
    <property type="match status" value="1"/>
</dbReference>
<dbReference type="PANTHER" id="PTHR36181:SF2">
    <property type="entry name" value="INTRON-ENCODED ENDONUCLEASE AI3-RELATED"/>
    <property type="match status" value="1"/>
</dbReference>
<sequence length="132" mass="15539">MDLQAQWIVGFIDGQGHFCILTKQKDASINEFEILLEFKVVEHERNVQVLHALKSYFKCGVVSKNPDNKMTYRVQNIEHLTKMIIPFFEKHSLKTKRGIEFRKFRKILLKVKKNEPISLKEIESFSNLKCSL</sequence>